<keyword evidence="1" id="KW-1185">Reference proteome</keyword>
<evidence type="ECO:0000313" key="1">
    <source>
        <dbReference type="Proteomes" id="UP000887564"/>
    </source>
</evidence>
<evidence type="ECO:0000313" key="2">
    <source>
        <dbReference type="WBParaSite" id="PEQ_0000943801-mRNA-1"/>
    </source>
</evidence>
<protein>
    <submittedName>
        <fullName evidence="2">Uncharacterized protein</fullName>
    </submittedName>
</protein>
<proteinExistence type="predicted"/>
<sequence>MSAREAAQGARNIADTGNYQSQGEALRTWYALDSDDSCRRGSSNAMLKRPICIAESDQLTVNTAKGGDRIVGVQNL</sequence>
<dbReference type="AlphaFoldDB" id="A0A914RSZ6"/>
<dbReference type="WBParaSite" id="PEQ_0000943801-mRNA-1">
    <property type="protein sequence ID" value="PEQ_0000943801-mRNA-1"/>
    <property type="gene ID" value="PEQ_0000943801"/>
</dbReference>
<name>A0A914RSZ6_PAREQ</name>
<organism evidence="1 2">
    <name type="scientific">Parascaris equorum</name>
    <name type="common">Equine roundworm</name>
    <dbReference type="NCBI Taxonomy" id="6256"/>
    <lineage>
        <taxon>Eukaryota</taxon>
        <taxon>Metazoa</taxon>
        <taxon>Ecdysozoa</taxon>
        <taxon>Nematoda</taxon>
        <taxon>Chromadorea</taxon>
        <taxon>Rhabditida</taxon>
        <taxon>Spirurina</taxon>
        <taxon>Ascaridomorpha</taxon>
        <taxon>Ascaridoidea</taxon>
        <taxon>Ascarididae</taxon>
        <taxon>Parascaris</taxon>
    </lineage>
</organism>
<accession>A0A914RSZ6</accession>
<dbReference type="Proteomes" id="UP000887564">
    <property type="component" value="Unplaced"/>
</dbReference>
<reference evidence="2" key="1">
    <citation type="submission" date="2022-11" db="UniProtKB">
        <authorList>
            <consortium name="WormBaseParasite"/>
        </authorList>
    </citation>
    <scope>IDENTIFICATION</scope>
</reference>